<dbReference type="GO" id="GO:0004620">
    <property type="term" value="F:phospholipase activity"/>
    <property type="evidence" value="ECO:0007669"/>
    <property type="project" value="TreeGrafter"/>
</dbReference>
<protein>
    <submittedName>
        <fullName evidence="5">SEC23-interacting protein</fullName>
    </submittedName>
</protein>
<feature type="domain" description="DDHD" evidence="4">
    <location>
        <begin position="1145"/>
        <end position="1349"/>
    </location>
</feature>
<feature type="compositionally biased region" description="Polar residues" evidence="2">
    <location>
        <begin position="76"/>
        <end position="90"/>
    </location>
</feature>
<dbReference type="PANTHER" id="PTHR23509:SF10">
    <property type="entry name" value="LD21067P"/>
    <property type="match status" value="1"/>
</dbReference>
<feature type="region of interest" description="Disordered" evidence="2">
    <location>
        <begin position="706"/>
        <end position="740"/>
    </location>
</feature>
<feature type="region of interest" description="Disordered" evidence="2">
    <location>
        <begin position="30"/>
        <end position="57"/>
    </location>
</feature>
<dbReference type="Pfam" id="PF02825">
    <property type="entry name" value="WWE"/>
    <property type="match status" value="1"/>
</dbReference>
<feature type="region of interest" description="Disordered" evidence="2">
    <location>
        <begin position="1370"/>
        <end position="1420"/>
    </location>
</feature>
<dbReference type="PROSITE" id="PS50918">
    <property type="entry name" value="WWE"/>
    <property type="match status" value="1"/>
</dbReference>
<feature type="compositionally biased region" description="Polar residues" evidence="2">
    <location>
        <begin position="30"/>
        <end position="56"/>
    </location>
</feature>
<evidence type="ECO:0000256" key="1">
    <source>
        <dbReference type="ARBA" id="ARBA00038464"/>
    </source>
</evidence>
<dbReference type="Pfam" id="PF02862">
    <property type="entry name" value="DDHD"/>
    <property type="match status" value="1"/>
</dbReference>
<evidence type="ECO:0000313" key="6">
    <source>
        <dbReference type="Proteomes" id="UP000053097"/>
    </source>
</evidence>
<feature type="compositionally biased region" description="Low complexity" evidence="2">
    <location>
        <begin position="245"/>
        <end position="258"/>
    </location>
</feature>
<evidence type="ECO:0000313" key="5">
    <source>
        <dbReference type="EMBL" id="EZA55131.1"/>
    </source>
</evidence>
<feature type="compositionally biased region" description="Polar residues" evidence="2">
    <location>
        <begin position="229"/>
        <end position="244"/>
    </location>
</feature>
<gene>
    <name evidence="5" type="ORF">X777_05309</name>
</gene>
<dbReference type="PANTHER" id="PTHR23509">
    <property type="entry name" value="PA-PL1 PHOSPHOLIPASE FAMILY"/>
    <property type="match status" value="1"/>
</dbReference>
<dbReference type="Proteomes" id="UP000053097">
    <property type="component" value="Unassembled WGS sequence"/>
</dbReference>
<dbReference type="InterPro" id="IPR004170">
    <property type="entry name" value="WWE_dom"/>
</dbReference>
<dbReference type="InterPro" id="IPR004177">
    <property type="entry name" value="DDHD_dom"/>
</dbReference>
<proteinExistence type="inferred from homology"/>
<dbReference type="GO" id="GO:0046872">
    <property type="term" value="F:metal ion binding"/>
    <property type="evidence" value="ECO:0007669"/>
    <property type="project" value="InterPro"/>
</dbReference>
<keyword evidence="6" id="KW-1185">Reference proteome</keyword>
<feature type="compositionally biased region" description="Polar residues" evidence="2">
    <location>
        <begin position="709"/>
        <end position="740"/>
    </location>
</feature>
<feature type="region of interest" description="Disordered" evidence="2">
    <location>
        <begin position="74"/>
        <end position="164"/>
    </location>
</feature>
<dbReference type="Pfam" id="PF23464">
    <property type="entry name" value="WWE_3"/>
    <property type="match status" value="1"/>
</dbReference>
<feature type="region of interest" description="Disordered" evidence="2">
    <location>
        <begin position="229"/>
        <end position="292"/>
    </location>
</feature>
<accession>A0A026WHL2</accession>
<feature type="region of interest" description="Disordered" evidence="2">
    <location>
        <begin position="337"/>
        <end position="368"/>
    </location>
</feature>
<comment type="similarity">
    <text evidence="1">Belongs to the PA-PLA1 family.</text>
</comment>
<dbReference type="OrthoDB" id="69269at2759"/>
<feature type="compositionally biased region" description="Low complexity" evidence="2">
    <location>
        <begin position="1370"/>
        <end position="1388"/>
    </location>
</feature>
<name>A0A026WHL2_OOCBI</name>
<dbReference type="SMART" id="SM01127">
    <property type="entry name" value="DDHD"/>
    <property type="match status" value="1"/>
</dbReference>
<sequence>MRINFLLSFLDAELDNFIGQEPVNIQSQIPIGTHENSPTNVSSQPKESKDTANQSAKPGYFTSILSSLPNLSLSSTNKTELSGSQISQAPENIGGPAHELNPYVSSQGRHGSQPEVPGFLAVNPQDSRSTDLSGFAAFGPPGIAPNPPQPAAPPSLPQPGYAPVSYRLGNQRRLKYAPPPDLTSNNAKPYSSPSTFFPTQNASAPSTILNPFVSDGSVQGSVQRSNLGVQQLSSSTEQLPTFEQLSRNSSLHSSFRSSPVPTGTAYSSSVTPANQSPFPETSAPSQFVSSSRPIPGRVLEPATPQNTPANVSFPGFVPYVNRDLPASNLDKEIAAFKSSNQPKSPPEFSRGGVVEPTAEPANKPSLISGEADATFTPISAAKVTEKLEHLLAEQQEDSLCEAAVLEASTEVDEITSSIATELTKSFEPQTLQAANESVDKSCAVKSNDAQGKTAEPKSNTWSDVFLGQEPTTQSVIPEVHTADNNPVVTDIQQAVKSNAHPAQLYQVQPISIPSSTFCTNKPADQKSSLNSVSPFLQQTSSYNPSKPAEQSAFLESTKPDPFPNFQSQESNALFGRPTTEVTNPQHRENPAFSSAGINPTAHVALWSADQSSQSQILNTAPPNQPVYTASSRSTAPVFYNPTQFANEPPKQSIFPHTYDQHSLQQQSYQSSPFYGNTSELQQPYVTPENNTAYASPVVSMVTTVPEPTGSATLSPVQMSVNSPTNRTTPDTVPPSFQNWASGSSDKRMQYRAVYHHWFYRKEVESKTLWLPFSMRDSLQLEEVHNSSDITPETTVATDGGRYDVDILRRQRAPVYWTGSSTEVRRCSWFYKGATESRYVPYNESTAVKLEEEYKQACFTNNWSRRVELNNGEYIVFHSATVQVHYLQPNSPELAGSWGNNAGSEDSTYLQGGANRPRIVKRGVDEFNIDEGESEKVDHLLFLVHGIGSVCDLKFRTVEEVVDEFRSISYQLVQSHYRTASEHGVVNRIEVLPISWHTTLHSDDTGIDKKLQAITLESIPKLRHFTNDTLLDILFYTSPMYCQTIMQTVGNEMNRLHALFKERNPSFNGGVYLGGHSLGSLIMFDLLCHQKPSVEEEPENENDEDDTFEPIKPMPAPVLKRRLSKRISYVMGTAGTGQPFIHYAQLNFHPRAFFALGSPIGMFVTVRGIDTLGENFTLPTCPAFFNIFHPFDPVAYRVESLINPEAHKFRPMLIPHHKGRKRMHLELKETMARVGADLKQKLIDSVRHTWNSFYQLALFHKPDNQALEREIDKVVEEQLQNPPSVPEQQNNDDDGVDLKIGNLNGGRRIDYVLQEAPVEYLNDYIFAITSHICYWKSEDTMLLILKEMYGAMGIQADAQLPQQTLSIERVSPSPSLNVSSALSPSSSNVGTPSPVVGVDPTVPISGKPVGPPPKAGFVPKS</sequence>
<evidence type="ECO:0000259" key="3">
    <source>
        <dbReference type="PROSITE" id="PS50918"/>
    </source>
</evidence>
<dbReference type="EMBL" id="KK107226">
    <property type="protein sequence ID" value="EZA55131.1"/>
    <property type="molecule type" value="Genomic_DNA"/>
</dbReference>
<dbReference type="GO" id="GO:0030134">
    <property type="term" value="C:COPII-coated ER to Golgi transport vesicle"/>
    <property type="evidence" value="ECO:0007669"/>
    <property type="project" value="TreeGrafter"/>
</dbReference>
<organism evidence="5 6">
    <name type="scientific">Ooceraea biroi</name>
    <name type="common">Clonal raider ant</name>
    <name type="synonym">Cerapachys biroi</name>
    <dbReference type="NCBI Taxonomy" id="2015173"/>
    <lineage>
        <taxon>Eukaryota</taxon>
        <taxon>Metazoa</taxon>
        <taxon>Ecdysozoa</taxon>
        <taxon>Arthropoda</taxon>
        <taxon>Hexapoda</taxon>
        <taxon>Insecta</taxon>
        <taxon>Pterygota</taxon>
        <taxon>Neoptera</taxon>
        <taxon>Endopterygota</taxon>
        <taxon>Hymenoptera</taxon>
        <taxon>Apocrita</taxon>
        <taxon>Aculeata</taxon>
        <taxon>Formicoidea</taxon>
        <taxon>Formicidae</taxon>
        <taxon>Dorylinae</taxon>
        <taxon>Ooceraea</taxon>
    </lineage>
</organism>
<evidence type="ECO:0000256" key="2">
    <source>
        <dbReference type="SAM" id="MobiDB-lite"/>
    </source>
</evidence>
<dbReference type="STRING" id="2015173.A0A026WHL2"/>
<reference evidence="5 6" key="1">
    <citation type="journal article" date="2014" name="Curr. Biol.">
        <title>The genome of the clonal raider ant Cerapachys biroi.</title>
        <authorList>
            <person name="Oxley P.R."/>
            <person name="Ji L."/>
            <person name="Fetter-Pruneda I."/>
            <person name="McKenzie S.K."/>
            <person name="Li C."/>
            <person name="Hu H."/>
            <person name="Zhang G."/>
            <person name="Kronauer D.J."/>
        </authorList>
    </citation>
    <scope>NUCLEOTIDE SEQUENCE [LARGE SCALE GENOMIC DNA]</scope>
</reference>
<evidence type="ECO:0000259" key="4">
    <source>
        <dbReference type="PROSITE" id="PS51043"/>
    </source>
</evidence>
<dbReference type="PROSITE" id="PS51043">
    <property type="entry name" value="DDHD"/>
    <property type="match status" value="1"/>
</dbReference>
<feature type="domain" description="WWE" evidence="3">
    <location>
        <begin position="743"/>
        <end position="825"/>
    </location>
</feature>
<dbReference type="InterPro" id="IPR058055">
    <property type="entry name" value="PA-PLA1"/>
</dbReference>
<dbReference type="OMA" id="NFIGQEP"/>
<dbReference type="InterPro" id="IPR057825">
    <property type="entry name" value="WWE_SEC23-DDH2"/>
</dbReference>
<feature type="compositionally biased region" description="Pro residues" evidence="2">
    <location>
        <begin position="142"/>
        <end position="157"/>
    </location>
</feature>
<feature type="compositionally biased region" description="Polar residues" evidence="2">
    <location>
        <begin position="259"/>
        <end position="292"/>
    </location>
</feature>